<evidence type="ECO:0000313" key="2">
    <source>
        <dbReference type="EMBL" id="VFQ68664.1"/>
    </source>
</evidence>
<sequence length="80" mass="9536">MPVIFLMFTWCTPHQRMQITYKKFTMMITNNIKILDVTYKMTVTKNIHPEHSEDTDQENPEYPETHVQQGNKYLSGTRTI</sequence>
<dbReference type="EMBL" id="OOIL02000703">
    <property type="protein sequence ID" value="VFQ68664.1"/>
    <property type="molecule type" value="Genomic_DNA"/>
</dbReference>
<reference evidence="2 3" key="1">
    <citation type="submission" date="2018-04" db="EMBL/GenBank/DDBJ databases">
        <authorList>
            <person name="Vogel A."/>
        </authorList>
    </citation>
    <scope>NUCLEOTIDE SEQUENCE [LARGE SCALE GENOMIC DNA]</scope>
</reference>
<organism evidence="2 3">
    <name type="scientific">Cuscuta campestris</name>
    <dbReference type="NCBI Taxonomy" id="132261"/>
    <lineage>
        <taxon>Eukaryota</taxon>
        <taxon>Viridiplantae</taxon>
        <taxon>Streptophyta</taxon>
        <taxon>Embryophyta</taxon>
        <taxon>Tracheophyta</taxon>
        <taxon>Spermatophyta</taxon>
        <taxon>Magnoliopsida</taxon>
        <taxon>eudicotyledons</taxon>
        <taxon>Gunneridae</taxon>
        <taxon>Pentapetalae</taxon>
        <taxon>asterids</taxon>
        <taxon>lamiids</taxon>
        <taxon>Solanales</taxon>
        <taxon>Convolvulaceae</taxon>
        <taxon>Cuscuteae</taxon>
        <taxon>Cuscuta</taxon>
        <taxon>Cuscuta subgen. Grammica</taxon>
        <taxon>Cuscuta sect. Cleistogrammica</taxon>
    </lineage>
</organism>
<accession>A0A484KX42</accession>
<name>A0A484KX42_9ASTE</name>
<evidence type="ECO:0000313" key="3">
    <source>
        <dbReference type="Proteomes" id="UP000595140"/>
    </source>
</evidence>
<dbReference type="Proteomes" id="UP000595140">
    <property type="component" value="Unassembled WGS sequence"/>
</dbReference>
<protein>
    <submittedName>
        <fullName evidence="2">Uncharacterized protein</fullName>
    </submittedName>
</protein>
<keyword evidence="3" id="KW-1185">Reference proteome</keyword>
<feature type="region of interest" description="Disordered" evidence="1">
    <location>
        <begin position="48"/>
        <end position="80"/>
    </location>
</feature>
<evidence type="ECO:0000256" key="1">
    <source>
        <dbReference type="SAM" id="MobiDB-lite"/>
    </source>
</evidence>
<gene>
    <name evidence="2" type="ORF">CCAM_LOCUS10440</name>
</gene>
<feature type="compositionally biased region" description="Polar residues" evidence="1">
    <location>
        <begin position="66"/>
        <end position="80"/>
    </location>
</feature>
<proteinExistence type="predicted"/>
<dbReference type="AlphaFoldDB" id="A0A484KX42"/>